<proteinExistence type="predicted"/>
<dbReference type="EMBL" id="AP017313">
    <property type="protein sequence ID" value="BAU55954.1"/>
    <property type="molecule type" value="Genomic_DNA"/>
</dbReference>
<dbReference type="Proteomes" id="UP000218263">
    <property type="component" value="Chromosome"/>
</dbReference>
<evidence type="ECO:0000313" key="1">
    <source>
        <dbReference type="EMBL" id="BAU55954.1"/>
    </source>
</evidence>
<protein>
    <submittedName>
        <fullName evidence="1">Uncharacterized protein</fullName>
    </submittedName>
</protein>
<evidence type="ECO:0000313" key="2">
    <source>
        <dbReference type="Proteomes" id="UP000218263"/>
    </source>
</evidence>
<accession>A0A0X8X5E4</accession>
<reference evidence="1 2" key="1">
    <citation type="submission" date="2015-12" db="EMBL/GenBank/DDBJ databases">
        <title>Genome sequence of Mucilaginibacter gotjawali.</title>
        <authorList>
            <person name="Lee J.S."/>
            <person name="Lee K.C."/>
            <person name="Kim K.K."/>
            <person name="Lee B.W."/>
        </authorList>
    </citation>
    <scope>NUCLEOTIDE SEQUENCE [LARGE SCALE GENOMIC DNA]</scope>
    <source>
        <strain evidence="1 2">SA3-7</strain>
    </source>
</reference>
<name>A0A0X8X5E4_9SPHI</name>
<dbReference type="OrthoDB" id="668980at2"/>
<organism evidence="1 2">
    <name type="scientific">Mucilaginibacter gotjawali</name>
    <dbReference type="NCBI Taxonomy" id="1550579"/>
    <lineage>
        <taxon>Bacteria</taxon>
        <taxon>Pseudomonadati</taxon>
        <taxon>Bacteroidota</taxon>
        <taxon>Sphingobacteriia</taxon>
        <taxon>Sphingobacteriales</taxon>
        <taxon>Sphingobacteriaceae</taxon>
        <taxon>Mucilaginibacter</taxon>
    </lineage>
</organism>
<gene>
    <name evidence="1" type="ORF">MgSA37_04146</name>
</gene>
<dbReference type="KEGG" id="mgot:MgSA37_04146"/>
<dbReference type="PROSITE" id="PS51257">
    <property type="entry name" value="PROKAR_LIPOPROTEIN"/>
    <property type="match status" value="1"/>
</dbReference>
<keyword evidence="2" id="KW-1185">Reference proteome</keyword>
<sequence>MKNYLLTFALLGAAVFSCMAQTASKSSNQESKFSIGVDAGLPTGNASNVYNFAIGGSVKYEALASTDFFVTFSAGYESFLVKSSLTSLGAKSSMGFVPLKAGLKYYFSEGFFGEAQVGASISAESGGGTAFAFAPCIGYSFNGGFEAGIRYEDWTKSGNLGQVALRLAYRFN</sequence>
<dbReference type="AlphaFoldDB" id="A0A0X8X5E4"/>
<dbReference type="RefSeq" id="WP_096354466.1">
    <property type="nucleotide sequence ID" value="NZ_AP017313.1"/>
</dbReference>